<dbReference type="OrthoDB" id="9148135at2"/>
<accession>A0A641AKI5</accession>
<name>A0A641AKI5_9ACTN</name>
<dbReference type="AlphaFoldDB" id="A0A641AKI5"/>
<keyword evidence="1" id="KW-0238">DNA-binding</keyword>
<protein>
    <submittedName>
        <fullName evidence="1">Winged helix DNA-binding domain-containing protein</fullName>
    </submittedName>
</protein>
<dbReference type="EMBL" id="SDPP02000005">
    <property type="protein sequence ID" value="KAA1373709.1"/>
    <property type="molecule type" value="Genomic_DNA"/>
</dbReference>
<proteinExistence type="predicted"/>
<organism evidence="1 2">
    <name type="scientific">Aeromicrobium fastidiosum</name>
    <dbReference type="NCBI Taxonomy" id="52699"/>
    <lineage>
        <taxon>Bacteria</taxon>
        <taxon>Bacillati</taxon>
        <taxon>Actinomycetota</taxon>
        <taxon>Actinomycetes</taxon>
        <taxon>Propionibacteriales</taxon>
        <taxon>Nocardioidaceae</taxon>
        <taxon>Aeromicrobium</taxon>
    </lineage>
</organism>
<evidence type="ECO:0000313" key="1">
    <source>
        <dbReference type="EMBL" id="KAA1373709.1"/>
    </source>
</evidence>
<dbReference type="GO" id="GO:0003677">
    <property type="term" value="F:DNA binding"/>
    <property type="evidence" value="ECO:0007669"/>
    <property type="project" value="UniProtKB-KW"/>
</dbReference>
<dbReference type="Pfam" id="PF06224">
    <property type="entry name" value="AlkZ-like"/>
    <property type="match status" value="1"/>
</dbReference>
<keyword evidence="2" id="KW-1185">Reference proteome</keyword>
<dbReference type="PANTHER" id="PTHR38479:SF2">
    <property type="entry name" value="WINGED HELIX DNA-BINDING DOMAIN-CONTAINING PROTEIN"/>
    <property type="match status" value="1"/>
</dbReference>
<dbReference type="PANTHER" id="PTHR38479">
    <property type="entry name" value="LMO0824 PROTEIN"/>
    <property type="match status" value="1"/>
</dbReference>
<dbReference type="Proteomes" id="UP001515100">
    <property type="component" value="Unassembled WGS sequence"/>
</dbReference>
<reference evidence="1" key="1">
    <citation type="submission" date="2019-09" db="EMBL/GenBank/DDBJ databases">
        <authorList>
            <person name="Li J."/>
        </authorList>
    </citation>
    <scope>NUCLEOTIDE SEQUENCE [LARGE SCALE GENOMIC DNA]</scope>
    <source>
        <strain evidence="1">NRBC 14897</strain>
    </source>
</reference>
<gene>
    <name evidence="1" type="ORF">ESP62_017290</name>
</gene>
<dbReference type="RefSeq" id="WP_129185026.1">
    <property type="nucleotide sequence ID" value="NZ_JAGIOG010000001.1"/>
</dbReference>
<dbReference type="InterPro" id="IPR009351">
    <property type="entry name" value="AlkZ-like"/>
</dbReference>
<sequence length="347" mass="37955">MRPVTGRLHAQALDAPRFDALVDVVRHLGCVQSQLHDMALWGVSRRLQAATLADLQQAFGGGEVVRTHVLRPTWHLVAADDVHWLQALTAPRVRRLIQSTNRTIGLTDDVVERGVELVVEALSDGATLTRAELATVLDEAGLGLPGQAVAHVMMAAEIETLVANGPVRGKQHTYRLLAPRPVGLTRDEMLAEVARRYARGHGPVRDKDLAWWTSLTLTDSRRAIVLGELSPVVVDGTERWTLDEPVPAEVPPVMLLSNFDEYVSYARDADDYALIATSTDEVMRATGLLFVDGCLAGSWTRTLAARRVVVTVRPTVPVTARLRRGLEGEAAAFGRFVGLEPELRLVD</sequence>
<comment type="caution">
    <text evidence="1">The sequence shown here is derived from an EMBL/GenBank/DDBJ whole genome shotgun (WGS) entry which is preliminary data.</text>
</comment>
<evidence type="ECO:0000313" key="2">
    <source>
        <dbReference type="Proteomes" id="UP001515100"/>
    </source>
</evidence>